<proteinExistence type="inferred from homology"/>
<evidence type="ECO:0000256" key="1">
    <source>
        <dbReference type="ARBA" id="ARBA00008666"/>
    </source>
</evidence>
<accession>A0ABQ7SRM7</accession>
<evidence type="ECO:0000313" key="2">
    <source>
        <dbReference type="EMBL" id="KAH0619978.1"/>
    </source>
</evidence>
<dbReference type="InterPro" id="IPR029417">
    <property type="entry name" value="FAM227"/>
</dbReference>
<sequence>MVAKKAIQLYGILKDNTIVVGEEAHVNFKFPGFKLKKLTKLPNNLEPAQLWDSVLKVQTFKPDEEEKDHFFDRISDSFVALLLSTPNYIKDPFFQMYPDCLSQTIYITFCEAFPESHRHFNDEFKEELMDLVFQWIRGTVMLIFFNK</sequence>
<dbReference type="PANTHER" id="PTHR33560:SF2">
    <property type="entry name" value="PROTEIN FAM227B"/>
    <property type="match status" value="1"/>
</dbReference>
<organism evidence="2 3">
    <name type="scientific">Phrynosoma platyrhinos</name>
    <name type="common">Desert horned lizard</name>
    <dbReference type="NCBI Taxonomy" id="52577"/>
    <lineage>
        <taxon>Eukaryota</taxon>
        <taxon>Metazoa</taxon>
        <taxon>Chordata</taxon>
        <taxon>Craniata</taxon>
        <taxon>Vertebrata</taxon>
        <taxon>Euteleostomi</taxon>
        <taxon>Lepidosauria</taxon>
        <taxon>Squamata</taxon>
        <taxon>Bifurcata</taxon>
        <taxon>Unidentata</taxon>
        <taxon>Episquamata</taxon>
        <taxon>Toxicofera</taxon>
        <taxon>Iguania</taxon>
        <taxon>Phrynosomatidae</taxon>
        <taxon>Phrynosomatinae</taxon>
        <taxon>Phrynosoma</taxon>
    </lineage>
</organism>
<dbReference type="PANTHER" id="PTHR33560">
    <property type="entry name" value="PROTEIN FAM227B"/>
    <property type="match status" value="1"/>
</dbReference>
<keyword evidence="3" id="KW-1185">Reference proteome</keyword>
<dbReference type="Proteomes" id="UP000826234">
    <property type="component" value="Unassembled WGS sequence"/>
</dbReference>
<reference evidence="2 3" key="1">
    <citation type="journal article" date="2022" name="Gigascience">
        <title>A chromosome-level genome assembly and annotation of the desert horned lizard, Phrynosoma platyrhinos, provides insight into chromosomal rearrangements among reptiles.</title>
        <authorList>
            <person name="Koochekian N."/>
            <person name="Ascanio A."/>
            <person name="Farleigh K."/>
            <person name="Card D.C."/>
            <person name="Schield D.R."/>
            <person name="Castoe T.A."/>
            <person name="Jezkova T."/>
        </authorList>
    </citation>
    <scope>NUCLEOTIDE SEQUENCE [LARGE SCALE GENOMIC DNA]</scope>
    <source>
        <strain evidence="2">NK-2021</strain>
    </source>
</reference>
<comment type="similarity">
    <text evidence="1">Belongs to the FAM227 family.</text>
</comment>
<comment type="caution">
    <text evidence="2">The sequence shown here is derived from an EMBL/GenBank/DDBJ whole genome shotgun (WGS) entry which is preliminary data.</text>
</comment>
<dbReference type="Pfam" id="PF14922">
    <property type="entry name" value="FWWh"/>
    <property type="match status" value="1"/>
</dbReference>
<name>A0ABQ7SRM7_PHRPL</name>
<evidence type="ECO:0000313" key="3">
    <source>
        <dbReference type="Proteomes" id="UP000826234"/>
    </source>
</evidence>
<gene>
    <name evidence="2" type="ORF">JD844_014459</name>
</gene>
<dbReference type="EMBL" id="JAIPUX010003439">
    <property type="protein sequence ID" value="KAH0619978.1"/>
    <property type="molecule type" value="Genomic_DNA"/>
</dbReference>
<protein>
    <submittedName>
        <fullName evidence="2">Uncharacterized protein</fullName>
    </submittedName>
</protein>